<keyword evidence="1 3" id="KW-0807">Transducer</keyword>
<comment type="caution">
    <text evidence="6">The sequence shown here is derived from an EMBL/GenBank/DDBJ whole genome shotgun (WGS) entry which is preliminary data.</text>
</comment>
<evidence type="ECO:0000256" key="2">
    <source>
        <dbReference type="ARBA" id="ARBA00029447"/>
    </source>
</evidence>
<comment type="similarity">
    <text evidence="2">Belongs to the methyl-accepting chemotaxis (MCP) protein family.</text>
</comment>
<feature type="domain" description="HAMP" evidence="5">
    <location>
        <begin position="202"/>
        <end position="255"/>
    </location>
</feature>
<dbReference type="RefSeq" id="WP_238276359.1">
    <property type="nucleotide sequence ID" value="NZ_BPQL01000016.1"/>
</dbReference>
<dbReference type="PROSITE" id="PS50885">
    <property type="entry name" value="HAMP"/>
    <property type="match status" value="1"/>
</dbReference>
<dbReference type="EMBL" id="JBEPMM010000006">
    <property type="protein sequence ID" value="MET3693083.1"/>
    <property type="molecule type" value="Genomic_DNA"/>
</dbReference>
<dbReference type="Gene3D" id="6.10.340.10">
    <property type="match status" value="1"/>
</dbReference>
<gene>
    <name evidence="6" type="ORF">ABID43_002627</name>
</gene>
<sequence>MSIRYKILLPLLGFMLLAGLLAGVTGLLGLRVAGDLSTLAERTTEVSDASRAARDRFRRMEELVGRVSAMTDLIDMAPVNAEFTAASDKLTVLLESLTTNALSERMRILSRSTEAEAGEWRSDAEVVLGLRSAREVPTLERLSQRSQQLRQHFDEAVTLAAEDARAQIQATREATAWEIWAMLGLSGAAVLAGSGTAWWLAGNLARPLMRLTAETSRLAAGDTRVDLAAAIRRDEIGDIARAVVAIRDMSLAKAARQLETTEAARMRAEEVRRTLLRDLADRFETSVGGIVAGVSQAVAGLQASSGSMRSAVEGTALRSSSAADAARQTSDNVDAVAAAADELGSTVNEIGRQVVQAAGISSTAVHTATRTAETMAALSNAATRIGDVVGLVSTIAGQTNLLALNATIEAARAGEAGRGFAVVATEVKELASQTARATEDIGRQIGAIQAATSGAAQAIQEITAQIQAMSGVTTSIASAIEEQGVTTQEIVRSMAEASAGAGQVTADISEVAHSADGAGQAAHAVATAADVLAGQARTLQTEIDQFLRNVRAA</sequence>
<dbReference type="Pfam" id="PF00672">
    <property type="entry name" value="HAMP"/>
    <property type="match status" value="1"/>
</dbReference>
<reference evidence="6 7" key="1">
    <citation type="submission" date="2024-06" db="EMBL/GenBank/DDBJ databases">
        <title>Genomic Encyclopedia of Type Strains, Phase IV (KMG-IV): sequencing the most valuable type-strain genomes for metagenomic binning, comparative biology and taxonomic classification.</title>
        <authorList>
            <person name="Goeker M."/>
        </authorList>
    </citation>
    <scope>NUCLEOTIDE SEQUENCE [LARGE SCALE GENOMIC DNA]</scope>
    <source>
        <strain evidence="6 7">DSM 21331</strain>
    </source>
</reference>
<dbReference type="SUPFAM" id="SSF58104">
    <property type="entry name" value="Methyl-accepting chemotaxis protein (MCP) signaling domain"/>
    <property type="match status" value="1"/>
</dbReference>
<dbReference type="SUPFAM" id="SSF158472">
    <property type="entry name" value="HAMP domain-like"/>
    <property type="match status" value="1"/>
</dbReference>
<keyword evidence="7" id="KW-1185">Reference proteome</keyword>
<evidence type="ECO:0000259" key="5">
    <source>
        <dbReference type="PROSITE" id="PS50885"/>
    </source>
</evidence>
<dbReference type="PROSITE" id="PS50111">
    <property type="entry name" value="CHEMOTAXIS_TRANSDUC_2"/>
    <property type="match status" value="1"/>
</dbReference>
<dbReference type="SMART" id="SM00283">
    <property type="entry name" value="MA"/>
    <property type="match status" value="1"/>
</dbReference>
<dbReference type="CDD" id="cd06225">
    <property type="entry name" value="HAMP"/>
    <property type="match status" value="1"/>
</dbReference>
<dbReference type="PANTHER" id="PTHR32089:SF112">
    <property type="entry name" value="LYSOZYME-LIKE PROTEIN-RELATED"/>
    <property type="match status" value="1"/>
</dbReference>
<protein>
    <submittedName>
        <fullName evidence="6">Methyl-accepting chemotaxis protein</fullName>
    </submittedName>
</protein>
<dbReference type="Proteomes" id="UP001549145">
    <property type="component" value="Unassembled WGS sequence"/>
</dbReference>
<proteinExistence type="inferred from homology"/>
<evidence type="ECO:0000256" key="1">
    <source>
        <dbReference type="ARBA" id="ARBA00023224"/>
    </source>
</evidence>
<dbReference type="PANTHER" id="PTHR32089">
    <property type="entry name" value="METHYL-ACCEPTING CHEMOTAXIS PROTEIN MCPB"/>
    <property type="match status" value="1"/>
</dbReference>
<evidence type="ECO:0000313" key="6">
    <source>
        <dbReference type="EMBL" id="MET3693083.1"/>
    </source>
</evidence>
<name>A0ABV2L5H5_9HYPH</name>
<evidence type="ECO:0000256" key="3">
    <source>
        <dbReference type="PROSITE-ProRule" id="PRU00284"/>
    </source>
</evidence>
<accession>A0ABV2L5H5</accession>
<evidence type="ECO:0000313" key="7">
    <source>
        <dbReference type="Proteomes" id="UP001549145"/>
    </source>
</evidence>
<dbReference type="Gene3D" id="1.10.287.950">
    <property type="entry name" value="Methyl-accepting chemotaxis protein"/>
    <property type="match status" value="1"/>
</dbReference>
<dbReference type="InterPro" id="IPR004090">
    <property type="entry name" value="Chemotax_Me-accpt_rcpt"/>
</dbReference>
<dbReference type="Pfam" id="PF00015">
    <property type="entry name" value="MCPsignal"/>
    <property type="match status" value="1"/>
</dbReference>
<organism evidence="6 7">
    <name type="scientific">Methylobacterium goesingense</name>
    <dbReference type="NCBI Taxonomy" id="243690"/>
    <lineage>
        <taxon>Bacteria</taxon>
        <taxon>Pseudomonadati</taxon>
        <taxon>Pseudomonadota</taxon>
        <taxon>Alphaproteobacteria</taxon>
        <taxon>Hyphomicrobiales</taxon>
        <taxon>Methylobacteriaceae</taxon>
        <taxon>Methylobacterium</taxon>
    </lineage>
</organism>
<dbReference type="PRINTS" id="PR00260">
    <property type="entry name" value="CHEMTRNSDUCR"/>
</dbReference>
<evidence type="ECO:0000259" key="4">
    <source>
        <dbReference type="PROSITE" id="PS50111"/>
    </source>
</evidence>
<dbReference type="InterPro" id="IPR003660">
    <property type="entry name" value="HAMP_dom"/>
</dbReference>
<feature type="domain" description="Methyl-accepting transducer" evidence="4">
    <location>
        <begin position="297"/>
        <end position="526"/>
    </location>
</feature>
<dbReference type="InterPro" id="IPR004089">
    <property type="entry name" value="MCPsignal_dom"/>
</dbReference>